<dbReference type="Gene3D" id="3.40.50.300">
    <property type="entry name" value="P-loop containing nucleotide triphosphate hydrolases"/>
    <property type="match status" value="1"/>
</dbReference>
<dbReference type="InterPro" id="IPR003439">
    <property type="entry name" value="ABC_transporter-like_ATP-bd"/>
</dbReference>
<sequence>MLTHAVKVQALSKHYGNHTALDNVSLSIPTQCIVAILGQNGAGKTSFINSVLGLHSYQAEHISILGELVTGQGRPAALRNKMGVMMQMGNLNAHLTVAEQLDLFCSYYSHGYTPNELIALCNLSTIKHQRFGRLSGGQRQLVLFAIALISKPQLLFLDEPSAGMDIEVRQQLWQHIRTLRDNGCSIVLTTHYIEEAELLADRIVMLHQGSVLADATLAEFTAQHPSLEQTYMHLIQQETAHA</sequence>
<dbReference type="InterPro" id="IPR003593">
    <property type="entry name" value="AAA+_ATPase"/>
</dbReference>
<dbReference type="OrthoDB" id="9775490at2"/>
<dbReference type="RefSeq" id="WP_126757739.1">
    <property type="nucleotide sequence ID" value="NZ_PIPQ01000005.1"/>
</dbReference>
<dbReference type="AlphaFoldDB" id="A0A432X1E8"/>
<dbReference type="Proteomes" id="UP000286976">
    <property type="component" value="Unassembled WGS sequence"/>
</dbReference>
<dbReference type="PROSITE" id="PS00211">
    <property type="entry name" value="ABC_TRANSPORTER_1"/>
    <property type="match status" value="1"/>
</dbReference>
<dbReference type="PANTHER" id="PTHR42711">
    <property type="entry name" value="ABC TRANSPORTER ATP-BINDING PROTEIN"/>
    <property type="match status" value="1"/>
</dbReference>
<dbReference type="SMART" id="SM00382">
    <property type="entry name" value="AAA"/>
    <property type="match status" value="1"/>
</dbReference>
<name>A0A432X1E8_9GAMM</name>
<evidence type="ECO:0000313" key="6">
    <source>
        <dbReference type="Proteomes" id="UP000286976"/>
    </source>
</evidence>
<organism evidence="5 6">
    <name type="scientific">Aliidiomarina taiwanensis</name>
    <dbReference type="NCBI Taxonomy" id="946228"/>
    <lineage>
        <taxon>Bacteria</taxon>
        <taxon>Pseudomonadati</taxon>
        <taxon>Pseudomonadota</taxon>
        <taxon>Gammaproteobacteria</taxon>
        <taxon>Alteromonadales</taxon>
        <taxon>Idiomarinaceae</taxon>
        <taxon>Aliidiomarina</taxon>
    </lineage>
</organism>
<dbReference type="GO" id="GO:0005524">
    <property type="term" value="F:ATP binding"/>
    <property type="evidence" value="ECO:0007669"/>
    <property type="project" value="UniProtKB-KW"/>
</dbReference>
<evidence type="ECO:0000259" key="4">
    <source>
        <dbReference type="PROSITE" id="PS50893"/>
    </source>
</evidence>
<keyword evidence="6" id="KW-1185">Reference proteome</keyword>
<dbReference type="GO" id="GO:0016887">
    <property type="term" value="F:ATP hydrolysis activity"/>
    <property type="evidence" value="ECO:0007669"/>
    <property type="project" value="InterPro"/>
</dbReference>
<keyword evidence="1" id="KW-0813">Transport</keyword>
<dbReference type="SUPFAM" id="SSF52540">
    <property type="entry name" value="P-loop containing nucleoside triphosphate hydrolases"/>
    <property type="match status" value="1"/>
</dbReference>
<dbReference type="CDD" id="cd03230">
    <property type="entry name" value="ABC_DR_subfamily_A"/>
    <property type="match status" value="1"/>
</dbReference>
<proteinExistence type="predicted"/>
<reference evidence="5 6" key="1">
    <citation type="journal article" date="2011" name="Front. Microbiol.">
        <title>Genomic signatures of strain selection and enhancement in Bacillus atrophaeus var. globigii, a historical biowarfare simulant.</title>
        <authorList>
            <person name="Gibbons H.S."/>
            <person name="Broomall S.M."/>
            <person name="McNew L.A."/>
            <person name="Daligault H."/>
            <person name="Chapman C."/>
            <person name="Bruce D."/>
            <person name="Karavis M."/>
            <person name="Krepps M."/>
            <person name="McGregor P.A."/>
            <person name="Hong C."/>
            <person name="Park K.H."/>
            <person name="Akmal A."/>
            <person name="Feldman A."/>
            <person name="Lin J.S."/>
            <person name="Chang W.E."/>
            <person name="Higgs B.W."/>
            <person name="Demirev P."/>
            <person name="Lindquist J."/>
            <person name="Liem A."/>
            <person name="Fochler E."/>
            <person name="Read T.D."/>
            <person name="Tapia R."/>
            <person name="Johnson S."/>
            <person name="Bishop-Lilly K.A."/>
            <person name="Detter C."/>
            <person name="Han C."/>
            <person name="Sozhamannan S."/>
            <person name="Rosenzweig C.N."/>
            <person name="Skowronski E.W."/>
        </authorList>
    </citation>
    <scope>NUCLEOTIDE SEQUENCE [LARGE SCALE GENOMIC DNA]</scope>
    <source>
        <strain evidence="5 6">AIT1</strain>
    </source>
</reference>
<evidence type="ECO:0000256" key="1">
    <source>
        <dbReference type="ARBA" id="ARBA00022448"/>
    </source>
</evidence>
<accession>A0A432X1E8</accession>
<dbReference type="InterPro" id="IPR017871">
    <property type="entry name" value="ABC_transporter-like_CS"/>
</dbReference>
<keyword evidence="3 5" id="KW-0067">ATP-binding</keyword>
<dbReference type="Pfam" id="PF00005">
    <property type="entry name" value="ABC_tran"/>
    <property type="match status" value="1"/>
</dbReference>
<evidence type="ECO:0000256" key="3">
    <source>
        <dbReference type="ARBA" id="ARBA00022840"/>
    </source>
</evidence>
<comment type="caution">
    <text evidence="5">The sequence shown here is derived from an EMBL/GenBank/DDBJ whole genome shotgun (WGS) entry which is preliminary data.</text>
</comment>
<dbReference type="InterPro" id="IPR050763">
    <property type="entry name" value="ABC_transporter_ATP-binding"/>
</dbReference>
<gene>
    <name evidence="5" type="ORF">CWE15_08940</name>
</gene>
<feature type="domain" description="ABC transporter" evidence="4">
    <location>
        <begin position="6"/>
        <end position="233"/>
    </location>
</feature>
<dbReference type="EMBL" id="PIPQ01000005">
    <property type="protein sequence ID" value="RUO39867.1"/>
    <property type="molecule type" value="Genomic_DNA"/>
</dbReference>
<evidence type="ECO:0000313" key="5">
    <source>
        <dbReference type="EMBL" id="RUO39867.1"/>
    </source>
</evidence>
<keyword evidence="2" id="KW-0547">Nucleotide-binding</keyword>
<dbReference type="PROSITE" id="PS50893">
    <property type="entry name" value="ABC_TRANSPORTER_2"/>
    <property type="match status" value="1"/>
</dbReference>
<protein>
    <submittedName>
        <fullName evidence="5">ABC transporter ATP-binding protein</fullName>
    </submittedName>
</protein>
<evidence type="ECO:0000256" key="2">
    <source>
        <dbReference type="ARBA" id="ARBA00022741"/>
    </source>
</evidence>
<dbReference type="InterPro" id="IPR027417">
    <property type="entry name" value="P-loop_NTPase"/>
</dbReference>
<dbReference type="PANTHER" id="PTHR42711:SF17">
    <property type="entry name" value="ABC TRANSPORTER ATP-BINDING PROTEIN"/>
    <property type="match status" value="1"/>
</dbReference>